<sequence>MDGKKLAMSVVVGTLLLVAIIFLVFQLYFIMN</sequence>
<keyword evidence="1" id="KW-1133">Transmembrane helix</keyword>
<name>A0A497YFG0_9BACL</name>
<keyword evidence="1" id="KW-0812">Transmembrane</keyword>
<evidence type="ECO:0000313" key="3">
    <source>
        <dbReference type="Proteomes" id="UP000280791"/>
    </source>
</evidence>
<dbReference type="AlphaFoldDB" id="A0A497YFG0"/>
<gene>
    <name evidence="2" type="ORF">DFR62_2768</name>
</gene>
<proteinExistence type="predicted"/>
<evidence type="ECO:0000256" key="1">
    <source>
        <dbReference type="SAM" id="Phobius"/>
    </source>
</evidence>
<comment type="caution">
    <text evidence="2">The sequence shown here is derived from an EMBL/GenBank/DDBJ whole genome shotgun (WGS) entry which is preliminary data.</text>
</comment>
<feature type="transmembrane region" description="Helical" evidence="1">
    <location>
        <begin position="6"/>
        <end position="30"/>
    </location>
</feature>
<keyword evidence="1" id="KW-0472">Membrane</keyword>
<keyword evidence="3" id="KW-1185">Reference proteome</keyword>
<protein>
    <submittedName>
        <fullName evidence="2">Uncharacterized protein</fullName>
    </submittedName>
</protein>
<organism evidence="2 3">
    <name type="scientific">Planococcus citreus</name>
    <dbReference type="NCBI Taxonomy" id="1373"/>
    <lineage>
        <taxon>Bacteria</taxon>
        <taxon>Bacillati</taxon>
        <taxon>Bacillota</taxon>
        <taxon>Bacilli</taxon>
        <taxon>Bacillales</taxon>
        <taxon>Caryophanaceae</taxon>
        <taxon>Planococcus</taxon>
    </lineage>
</organism>
<accession>A0A497YFG0</accession>
<dbReference type="Proteomes" id="UP000280791">
    <property type="component" value="Unassembled WGS sequence"/>
</dbReference>
<dbReference type="EMBL" id="RCCP01000004">
    <property type="protein sequence ID" value="RLJ86362.1"/>
    <property type="molecule type" value="Genomic_DNA"/>
</dbReference>
<reference evidence="2 3" key="1">
    <citation type="submission" date="2018-10" db="EMBL/GenBank/DDBJ databases">
        <title>Genomic Encyclopedia of Type Strains, Phase IV (KMG-IV): sequencing the most valuable type-strain genomes for metagenomic binning, comparative biology and taxonomic classification.</title>
        <authorList>
            <person name="Goeker M."/>
        </authorList>
    </citation>
    <scope>NUCLEOTIDE SEQUENCE [LARGE SCALE GENOMIC DNA]</scope>
    <source>
        <strain evidence="2 3">DSM 20549</strain>
    </source>
</reference>
<evidence type="ECO:0000313" key="2">
    <source>
        <dbReference type="EMBL" id="RLJ86362.1"/>
    </source>
</evidence>